<accession>A0A4Z2G914</accession>
<evidence type="ECO:0000313" key="3">
    <source>
        <dbReference type="Proteomes" id="UP000314294"/>
    </source>
</evidence>
<proteinExistence type="predicted"/>
<keyword evidence="3" id="KW-1185">Reference proteome</keyword>
<feature type="compositionally biased region" description="Basic and acidic residues" evidence="1">
    <location>
        <begin position="84"/>
        <end position="93"/>
    </location>
</feature>
<feature type="compositionally biased region" description="Basic and acidic residues" evidence="1">
    <location>
        <begin position="13"/>
        <end position="22"/>
    </location>
</feature>
<feature type="compositionally biased region" description="Polar residues" evidence="1">
    <location>
        <begin position="34"/>
        <end position="49"/>
    </location>
</feature>
<comment type="caution">
    <text evidence="2">The sequence shown here is derived from an EMBL/GenBank/DDBJ whole genome shotgun (WGS) entry which is preliminary data.</text>
</comment>
<dbReference type="Proteomes" id="UP000314294">
    <property type="component" value="Unassembled WGS sequence"/>
</dbReference>
<sequence>MKKKTYEDEEEDDIKKKTYEGGEEKEEASVTRWFESTSRASDPEQQPPCSRSEGPRPLGPAERSRRPPRTRPDVLTGPGSDGPSEQRRERSESHGGLNWAHQDSGAGCSAGPLGGGDYFN</sequence>
<protein>
    <submittedName>
        <fullName evidence="2">Uncharacterized protein</fullName>
    </submittedName>
</protein>
<evidence type="ECO:0000313" key="2">
    <source>
        <dbReference type="EMBL" id="TNN49304.1"/>
    </source>
</evidence>
<feature type="region of interest" description="Disordered" evidence="1">
    <location>
        <begin position="1"/>
        <end position="120"/>
    </location>
</feature>
<evidence type="ECO:0000256" key="1">
    <source>
        <dbReference type="SAM" id="MobiDB-lite"/>
    </source>
</evidence>
<reference evidence="2 3" key="1">
    <citation type="submission" date="2019-03" db="EMBL/GenBank/DDBJ databases">
        <title>First draft genome of Liparis tanakae, snailfish: a comprehensive survey of snailfish specific genes.</title>
        <authorList>
            <person name="Kim W."/>
            <person name="Song I."/>
            <person name="Jeong J.-H."/>
            <person name="Kim D."/>
            <person name="Kim S."/>
            <person name="Ryu S."/>
            <person name="Song J.Y."/>
            <person name="Lee S.K."/>
        </authorList>
    </citation>
    <scope>NUCLEOTIDE SEQUENCE [LARGE SCALE GENOMIC DNA]</scope>
    <source>
        <tissue evidence="2">Muscle</tissue>
    </source>
</reference>
<dbReference type="EMBL" id="SRLO01000661">
    <property type="protein sequence ID" value="TNN49304.1"/>
    <property type="molecule type" value="Genomic_DNA"/>
</dbReference>
<dbReference type="AlphaFoldDB" id="A0A4Z2G914"/>
<name>A0A4Z2G914_9TELE</name>
<gene>
    <name evidence="2" type="ORF">EYF80_040479</name>
</gene>
<organism evidence="2 3">
    <name type="scientific">Liparis tanakae</name>
    <name type="common">Tanaka's snailfish</name>
    <dbReference type="NCBI Taxonomy" id="230148"/>
    <lineage>
        <taxon>Eukaryota</taxon>
        <taxon>Metazoa</taxon>
        <taxon>Chordata</taxon>
        <taxon>Craniata</taxon>
        <taxon>Vertebrata</taxon>
        <taxon>Euteleostomi</taxon>
        <taxon>Actinopterygii</taxon>
        <taxon>Neopterygii</taxon>
        <taxon>Teleostei</taxon>
        <taxon>Neoteleostei</taxon>
        <taxon>Acanthomorphata</taxon>
        <taxon>Eupercaria</taxon>
        <taxon>Perciformes</taxon>
        <taxon>Cottioidei</taxon>
        <taxon>Cottales</taxon>
        <taxon>Liparidae</taxon>
        <taxon>Liparis</taxon>
    </lineage>
</organism>